<dbReference type="NCBIfam" id="TIGR03759">
    <property type="entry name" value="conj_TIGR03759"/>
    <property type="match status" value="1"/>
</dbReference>
<dbReference type="KEGG" id="eaz:JHT90_06235"/>
<organism evidence="2 3">
    <name type="scientific">Entomomonas asaccharolytica</name>
    <dbReference type="NCBI Taxonomy" id="2785331"/>
    <lineage>
        <taxon>Bacteria</taxon>
        <taxon>Pseudomonadati</taxon>
        <taxon>Pseudomonadota</taxon>
        <taxon>Gammaproteobacteria</taxon>
        <taxon>Pseudomonadales</taxon>
        <taxon>Pseudomonadaceae</taxon>
        <taxon>Entomomonas</taxon>
    </lineage>
</organism>
<evidence type="ECO:0000313" key="2">
    <source>
        <dbReference type="EMBL" id="QQP86836.1"/>
    </source>
</evidence>
<gene>
    <name evidence="2" type="ORF">JHT90_06235</name>
</gene>
<proteinExistence type="predicted"/>
<dbReference type="Proteomes" id="UP000595278">
    <property type="component" value="Chromosome"/>
</dbReference>
<dbReference type="RefSeq" id="WP_201095281.1">
    <property type="nucleotide sequence ID" value="NZ_CP067393.1"/>
</dbReference>
<evidence type="ECO:0000256" key="1">
    <source>
        <dbReference type="SAM" id="SignalP"/>
    </source>
</evidence>
<feature type="signal peptide" evidence="1">
    <location>
        <begin position="1"/>
        <end position="20"/>
    </location>
</feature>
<name>A0A974NHT1_9GAMM</name>
<keyword evidence="3" id="KW-1185">Reference proteome</keyword>
<dbReference type="InterPro" id="IPR022293">
    <property type="entry name" value="Integrating-conj_element"/>
</dbReference>
<accession>A0A974NHT1</accession>
<dbReference type="EMBL" id="CP067393">
    <property type="protein sequence ID" value="QQP86836.1"/>
    <property type="molecule type" value="Genomic_DNA"/>
</dbReference>
<keyword evidence="1" id="KW-0732">Signal</keyword>
<protein>
    <submittedName>
        <fullName evidence="2">TIGR03759 family integrating conjugative element protein</fullName>
    </submittedName>
</protein>
<reference evidence="2 3" key="1">
    <citation type="submission" date="2021-01" db="EMBL/GenBank/DDBJ databases">
        <title>Entomomonas sp. F2A isolated from a house cricket (Acheta domesticus).</title>
        <authorList>
            <person name="Spergser J."/>
            <person name="Busse H.-J."/>
        </authorList>
    </citation>
    <scope>NUCLEOTIDE SEQUENCE [LARGE SCALE GENOMIC DNA]</scope>
    <source>
        <strain evidence="2 3">F2A</strain>
    </source>
</reference>
<sequence length="261" mass="29866">MKYNYLLAYCLLTVSLTASAQLSVTSDKESFSFLNQQQLQGQTHAETKQTQSQITNSLKQQYAEQAAQWSLTEQEWEKFEAIKKGPRGYWSPNLDPLTALGMEAETDEERQRYAETQVKMEVARVERELAYQRAYNAAFKRLYPNMLPVQGMGTTKPLMSTSTATSNRLTVFVKQDCKPCEAKVKTLQKAGTGFDIYMVDSNNKDDVIRKWANKVGIQPQLVHRKQITLNHGEKLWKQVGRETDKLPITYLQANGQLVRQN</sequence>
<evidence type="ECO:0000313" key="3">
    <source>
        <dbReference type="Proteomes" id="UP000595278"/>
    </source>
</evidence>
<feature type="chain" id="PRO_5037447257" evidence="1">
    <location>
        <begin position="21"/>
        <end position="261"/>
    </location>
</feature>
<dbReference type="AlphaFoldDB" id="A0A974NHT1"/>